<reference evidence="1" key="1">
    <citation type="journal article" date="2021" name="Proc. Natl. Acad. Sci. U.S.A.">
        <title>A Catalog of Tens of Thousands of Viruses from Human Metagenomes Reveals Hidden Associations with Chronic Diseases.</title>
        <authorList>
            <person name="Tisza M.J."/>
            <person name="Buck C.B."/>
        </authorList>
    </citation>
    <scope>NUCLEOTIDE SEQUENCE</scope>
    <source>
        <strain evidence="1">Ct5ra14</strain>
    </source>
</reference>
<protein>
    <submittedName>
        <fullName evidence="1">Uncharacterized protein</fullName>
    </submittedName>
</protein>
<sequence>MLKELIELFAEKFLFNRKSWVSNQSLPSNLDKAVSIGSVSNKFGEGGSNNLHYVAPADGWVFTFTNDASGVCDTSLNTSSGMHMGVIGNDWVRLCIPVSKGQQVGIYAQSKTGAPVPFGFCPSNGSSD</sequence>
<organism evidence="1">
    <name type="scientific">Myoviridae sp. ct5ra14</name>
    <dbReference type="NCBI Taxonomy" id="2827659"/>
    <lineage>
        <taxon>Viruses</taxon>
        <taxon>Duplodnaviria</taxon>
        <taxon>Heunggongvirae</taxon>
        <taxon>Uroviricota</taxon>
        <taxon>Caudoviricetes</taxon>
    </lineage>
</organism>
<dbReference type="EMBL" id="BK032730">
    <property type="protein sequence ID" value="DAF57262.1"/>
    <property type="molecule type" value="Genomic_DNA"/>
</dbReference>
<evidence type="ECO:0000313" key="1">
    <source>
        <dbReference type="EMBL" id="DAF57262.1"/>
    </source>
</evidence>
<proteinExistence type="predicted"/>
<accession>A0A8S5T200</accession>
<name>A0A8S5T200_9CAUD</name>